<evidence type="ECO:0000256" key="4">
    <source>
        <dbReference type="ARBA" id="ARBA00022801"/>
    </source>
</evidence>
<keyword evidence="3 10" id="KW-0547">Nucleotide-binding</keyword>
<dbReference type="PROSITE" id="PS51192">
    <property type="entry name" value="HELICASE_ATP_BIND_1"/>
    <property type="match status" value="1"/>
</dbReference>
<dbReference type="InterPro" id="IPR013320">
    <property type="entry name" value="ConA-like_dom_sf"/>
</dbReference>
<organism evidence="17">
    <name type="scientific">Aceria tosichella</name>
    <name type="common">wheat curl mite</name>
    <dbReference type="NCBI Taxonomy" id="561515"/>
    <lineage>
        <taxon>Eukaryota</taxon>
        <taxon>Metazoa</taxon>
        <taxon>Ecdysozoa</taxon>
        <taxon>Arthropoda</taxon>
        <taxon>Chelicerata</taxon>
        <taxon>Arachnida</taxon>
        <taxon>Acari</taxon>
        <taxon>Acariformes</taxon>
        <taxon>Trombidiformes</taxon>
        <taxon>Prostigmata</taxon>
        <taxon>Eupodina</taxon>
        <taxon>Eriophyoidea</taxon>
        <taxon>Eriophyidae</taxon>
        <taxon>Eriophyinae</taxon>
        <taxon>Aceriini</taxon>
        <taxon>Aceria</taxon>
    </lineage>
</organism>
<sequence length="735" mass="82001">MAAFAELGVMPEIVQALEKMDWLLPTEIQAEAIPLILGGGDILMASETGTGKTGAFCVPIVQVVYEQIHMSPDQKSADKPAGPAKQSAPDVTALSIDDRDPGLVLSSDMSTAKSKSGQWQGCRANKGIRRSRGAKNSIAYYEVYFLEPGLARVGWSFANARLELGTDRDGWGYGGTAKKSNNKQFLDYGETFGEKWDSIGCLLNLESGDISFTKNRHNLGVAFKIPLDKLERQTLYPTICVKNACCQVLFGHSADYYCNKPDWCVWLNEMGKNLELNPTNRASNTSLNARAAGPLAIILEPSRELAKQTYDCLETFSSGLDIVTELLVGGSNDKKQAGDKTHIVVCTPGRLSEAVSKNQLPLSNVHFFILDEADGLLQQGLENLIRSIASKLPMMFGSGRRMQTICCSATLHNFQVKKLAQDLMYFPTWIDLKGEDSVPDTVHHVVFRVDPLKDTTYTELNGLFCTDGVHANDNVTDALFAGSKRTPAKPEALSEAIKLMKFYYTLRAIENLKMDQGIIFCRTKLDCDNLYDFMQNMNKKTRTDKYACVRLHSSLSQQERTDNLEYFKRGKTKFLICTDVAARGIDVRGVPFVIQVTLPDEKANYVHRIGRVGRADRMGLAVSLVGTVPEKVWYHGCRRRECHDTRLTEAGGCCKWFDELAMLADIEEHLKCSIQEIDRDFKLQVDEFDGKVVYGAKRLEQSSTYEGHVEQLKTIVSHLTELESRAQKNFISLYL</sequence>
<proteinExistence type="inferred from homology"/>
<comment type="domain">
    <text evidence="10">The helicase domain is involved in the stimulation of RELA transcriptional activity.</text>
</comment>
<evidence type="ECO:0000259" key="15">
    <source>
        <dbReference type="PROSITE" id="PS51195"/>
    </source>
</evidence>
<keyword evidence="2" id="KW-0540">Nuclease</keyword>
<feature type="domain" description="Helicase ATP-binding" evidence="13">
    <location>
        <begin position="287"/>
        <end position="429"/>
    </location>
</feature>
<keyword evidence="8 10" id="KW-0694">RNA-binding</keyword>
<feature type="domain" description="B30.2/SPRY" evidence="12">
    <location>
        <begin position="72"/>
        <end position="257"/>
    </location>
</feature>
<keyword evidence="4 10" id="KW-0378">Hydrolase</keyword>
<dbReference type="AlphaFoldDB" id="A0A6G1SJY3"/>
<gene>
    <name evidence="17" type="primary">Ddx1_0</name>
    <name evidence="16" type="synonym">Ddx1_1</name>
    <name evidence="17" type="ORF">g.18016</name>
    <name evidence="16" type="ORF">g.18019</name>
</gene>
<protein>
    <recommendedName>
        <fullName evidence="10">ATP-dependent RNA helicase</fullName>
        <ecNumber evidence="10">3.6.4.13</ecNumber>
    </recommendedName>
</protein>
<evidence type="ECO:0000259" key="13">
    <source>
        <dbReference type="PROSITE" id="PS51192"/>
    </source>
</evidence>
<comment type="function">
    <text evidence="10">RNA helicase.</text>
</comment>
<evidence type="ECO:0000256" key="7">
    <source>
        <dbReference type="ARBA" id="ARBA00022840"/>
    </source>
</evidence>
<evidence type="ECO:0000256" key="5">
    <source>
        <dbReference type="ARBA" id="ARBA00022806"/>
    </source>
</evidence>
<dbReference type="InterPro" id="IPR001870">
    <property type="entry name" value="B30.2/SPRY"/>
</dbReference>
<dbReference type="PROSITE" id="PS51195">
    <property type="entry name" value="Q_MOTIF"/>
    <property type="match status" value="1"/>
</dbReference>
<dbReference type="SUPFAM" id="SSF52540">
    <property type="entry name" value="P-loop containing nucleoside triphosphate hydrolases"/>
    <property type="match status" value="2"/>
</dbReference>
<evidence type="ECO:0000256" key="6">
    <source>
        <dbReference type="ARBA" id="ARBA00022839"/>
    </source>
</evidence>
<dbReference type="GO" id="GO:0005524">
    <property type="term" value="F:ATP binding"/>
    <property type="evidence" value="ECO:0007669"/>
    <property type="project" value="UniProtKB-UniRule"/>
</dbReference>
<dbReference type="EMBL" id="GGYP01005918">
    <property type="protein sequence ID" value="MDE50689.1"/>
    <property type="molecule type" value="Transcribed_RNA"/>
</dbReference>
<evidence type="ECO:0000256" key="9">
    <source>
        <dbReference type="PROSITE-ProRule" id="PRU00552"/>
    </source>
</evidence>
<evidence type="ECO:0000256" key="1">
    <source>
        <dbReference type="ARBA" id="ARBA00008765"/>
    </source>
</evidence>
<dbReference type="EC" id="3.6.4.13" evidence="10"/>
<keyword evidence="6" id="KW-0269">Exonuclease</keyword>
<name>A0A6G1SJY3_9ACAR</name>
<evidence type="ECO:0000256" key="3">
    <source>
        <dbReference type="ARBA" id="ARBA00022741"/>
    </source>
</evidence>
<dbReference type="Pfam" id="PF00622">
    <property type="entry name" value="SPRY"/>
    <property type="match status" value="1"/>
</dbReference>
<dbReference type="PROSITE" id="PS50188">
    <property type="entry name" value="B302_SPRY"/>
    <property type="match status" value="1"/>
</dbReference>
<dbReference type="GO" id="GO:0003724">
    <property type="term" value="F:RNA helicase activity"/>
    <property type="evidence" value="ECO:0007669"/>
    <property type="project" value="UniProtKB-EC"/>
</dbReference>
<dbReference type="PANTHER" id="PTHR24031">
    <property type="entry name" value="RNA HELICASE"/>
    <property type="match status" value="1"/>
</dbReference>
<dbReference type="InterPro" id="IPR003877">
    <property type="entry name" value="SPRY_dom"/>
</dbReference>
<evidence type="ECO:0000256" key="10">
    <source>
        <dbReference type="RuleBase" id="RU365068"/>
    </source>
</evidence>
<comment type="similarity">
    <text evidence="1">Belongs to the DEAD box helicase family. DDX1 subfamily.</text>
</comment>
<dbReference type="InterPro" id="IPR014001">
    <property type="entry name" value="Helicase_ATP-bd"/>
</dbReference>
<comment type="catalytic activity">
    <reaction evidence="10">
        <text>ATP + H2O = ADP + phosphate + H(+)</text>
        <dbReference type="Rhea" id="RHEA:13065"/>
        <dbReference type="ChEBI" id="CHEBI:15377"/>
        <dbReference type="ChEBI" id="CHEBI:15378"/>
        <dbReference type="ChEBI" id="CHEBI:30616"/>
        <dbReference type="ChEBI" id="CHEBI:43474"/>
        <dbReference type="ChEBI" id="CHEBI:456216"/>
        <dbReference type="EC" id="3.6.4.13"/>
    </reaction>
</comment>
<dbReference type="InterPro" id="IPR011545">
    <property type="entry name" value="DEAD/DEAH_box_helicase_dom"/>
</dbReference>
<feature type="short sequence motif" description="Q motif" evidence="9">
    <location>
        <begin position="2"/>
        <end position="30"/>
    </location>
</feature>
<evidence type="ECO:0000256" key="11">
    <source>
        <dbReference type="SAM" id="MobiDB-lite"/>
    </source>
</evidence>
<dbReference type="InterPro" id="IPR027417">
    <property type="entry name" value="P-loop_NTPase"/>
</dbReference>
<dbReference type="Gene3D" id="2.60.120.920">
    <property type="match status" value="1"/>
</dbReference>
<keyword evidence="5 10" id="KW-0347">Helicase</keyword>
<dbReference type="SMART" id="SM00449">
    <property type="entry name" value="SPRY"/>
    <property type="match status" value="1"/>
</dbReference>
<reference evidence="17" key="1">
    <citation type="submission" date="2018-10" db="EMBL/GenBank/DDBJ databases">
        <title>Transcriptome assembly of Aceria tosichella (Wheat curl mite) Type 2.</title>
        <authorList>
            <person name="Scully E.D."/>
            <person name="Geib S.M."/>
            <person name="Palmer N.A."/>
            <person name="Gupta A.K."/>
            <person name="Sarath G."/>
            <person name="Tatineni S."/>
        </authorList>
    </citation>
    <scope>NUCLEOTIDE SEQUENCE</scope>
    <source>
        <strain evidence="17">LincolnNE</strain>
    </source>
</reference>
<dbReference type="SMART" id="SM00490">
    <property type="entry name" value="HELICc"/>
    <property type="match status" value="1"/>
</dbReference>
<dbReference type="InterPro" id="IPR043136">
    <property type="entry name" value="B30.2/SPRY_sf"/>
</dbReference>
<dbReference type="Pfam" id="PF00271">
    <property type="entry name" value="Helicase_C"/>
    <property type="match status" value="1"/>
</dbReference>
<dbReference type="CDD" id="cd12873">
    <property type="entry name" value="SPRY_DDX1"/>
    <property type="match status" value="1"/>
</dbReference>
<dbReference type="InterPro" id="IPR014014">
    <property type="entry name" value="RNA_helicase_DEAD_Q_motif"/>
</dbReference>
<evidence type="ECO:0000313" key="17">
    <source>
        <dbReference type="EMBL" id="MDE50689.1"/>
    </source>
</evidence>
<dbReference type="SUPFAM" id="SSF49899">
    <property type="entry name" value="Concanavalin A-like lectins/glucanases"/>
    <property type="match status" value="1"/>
</dbReference>
<feature type="region of interest" description="Disordered" evidence="11">
    <location>
        <begin position="72"/>
        <end position="96"/>
    </location>
</feature>
<evidence type="ECO:0000256" key="2">
    <source>
        <dbReference type="ARBA" id="ARBA00022722"/>
    </source>
</evidence>
<dbReference type="Gene3D" id="3.40.50.300">
    <property type="entry name" value="P-loop containing nucleotide triphosphate hydrolases"/>
    <property type="match status" value="3"/>
</dbReference>
<dbReference type="CDD" id="cd18787">
    <property type="entry name" value="SF2_C_DEAD"/>
    <property type="match status" value="1"/>
</dbReference>
<accession>A0A6G1SJY3</accession>
<evidence type="ECO:0000259" key="12">
    <source>
        <dbReference type="PROSITE" id="PS50188"/>
    </source>
</evidence>
<dbReference type="InterPro" id="IPR001650">
    <property type="entry name" value="Helicase_C-like"/>
</dbReference>
<dbReference type="SMART" id="SM00487">
    <property type="entry name" value="DEXDc"/>
    <property type="match status" value="1"/>
</dbReference>
<feature type="domain" description="DEAD-box RNA helicase Q" evidence="15">
    <location>
        <begin position="2"/>
        <end position="30"/>
    </location>
</feature>
<keyword evidence="7 10" id="KW-0067">ATP-binding</keyword>
<dbReference type="GO" id="GO:0003723">
    <property type="term" value="F:RNA binding"/>
    <property type="evidence" value="ECO:0007669"/>
    <property type="project" value="UniProtKB-UniRule"/>
</dbReference>
<evidence type="ECO:0000313" key="16">
    <source>
        <dbReference type="EMBL" id="MDE47243.1"/>
    </source>
</evidence>
<dbReference type="EMBL" id="GGYP01002472">
    <property type="protein sequence ID" value="MDE47243.1"/>
    <property type="molecule type" value="Transcribed_RNA"/>
</dbReference>
<dbReference type="GO" id="GO:0004527">
    <property type="term" value="F:exonuclease activity"/>
    <property type="evidence" value="ECO:0007669"/>
    <property type="project" value="UniProtKB-KW"/>
</dbReference>
<feature type="domain" description="Helicase C-terminal" evidence="14">
    <location>
        <begin position="498"/>
        <end position="689"/>
    </location>
</feature>
<evidence type="ECO:0000256" key="8">
    <source>
        <dbReference type="ARBA" id="ARBA00022884"/>
    </source>
</evidence>
<evidence type="ECO:0000259" key="14">
    <source>
        <dbReference type="PROSITE" id="PS51194"/>
    </source>
</evidence>
<dbReference type="Pfam" id="PF00270">
    <property type="entry name" value="DEAD"/>
    <property type="match status" value="2"/>
</dbReference>
<dbReference type="PROSITE" id="PS51194">
    <property type="entry name" value="HELICASE_CTER"/>
    <property type="match status" value="1"/>
</dbReference>